<dbReference type="Gene3D" id="3.40.50.2000">
    <property type="entry name" value="Glycogen Phosphorylase B"/>
    <property type="match status" value="1"/>
</dbReference>
<feature type="region of interest" description="Disordered" evidence="2">
    <location>
        <begin position="1"/>
        <end position="46"/>
    </location>
</feature>
<accession>A0A2R6RWV4</accession>
<evidence type="ECO:0000313" key="4">
    <source>
        <dbReference type="Proteomes" id="UP000241394"/>
    </source>
</evidence>
<sequence>MPFPLPLGLTYPKPDPLLQPRHHHQRPHREKLRETGRGGAGSADHHNDFTGGVIDIDAAMLAATRFDSNGGSVVTIYIGDNGGFLKNSRRLPYQPAPGAVVVLLLVLVPTVAMAMWVKESLSCLFYIIPPRVLIFPYPALSHVGSMLKLAELLCHGGLHVTFLVTHGHLLRHSDVQSRFSRYSGFRLESISDGLPEDDPRLGDKVMDFLHSFGATAKPHFREFLISNRQQNSNPQKPINCIVADGLLSRFATDVAEELCIPIICFRTSSTCNMWVYFCVPKLVQAGELPFKGMLLV</sequence>
<dbReference type="PANTHER" id="PTHR11926">
    <property type="entry name" value="GLUCOSYL/GLUCURONOSYL TRANSFERASES"/>
    <property type="match status" value="1"/>
</dbReference>
<dbReference type="Gramene" id="PSS34508">
    <property type="protein sequence ID" value="PSS34508"/>
    <property type="gene ID" value="CEY00_Acc01608"/>
</dbReference>
<dbReference type="PANTHER" id="PTHR11926:SF1392">
    <property type="entry name" value="GLYCOSYLTRANSFERASE"/>
    <property type="match status" value="1"/>
</dbReference>
<dbReference type="OrthoDB" id="5835829at2759"/>
<evidence type="ECO:0000256" key="1">
    <source>
        <dbReference type="ARBA" id="ARBA00009995"/>
    </source>
</evidence>
<feature type="compositionally biased region" description="Basic residues" evidence="2">
    <location>
        <begin position="20"/>
        <end position="30"/>
    </location>
</feature>
<dbReference type="AlphaFoldDB" id="A0A2R6RWV4"/>
<comment type="caution">
    <text evidence="3">The sequence shown here is derived from an EMBL/GenBank/DDBJ whole genome shotgun (WGS) entry which is preliminary data.</text>
</comment>
<proteinExistence type="inferred from homology"/>
<dbReference type="SUPFAM" id="SSF53756">
    <property type="entry name" value="UDP-Glycosyltransferase/glycogen phosphorylase"/>
    <property type="match status" value="1"/>
</dbReference>
<keyword evidence="3" id="KW-0808">Transferase</keyword>
<evidence type="ECO:0000256" key="2">
    <source>
        <dbReference type="SAM" id="MobiDB-lite"/>
    </source>
</evidence>
<dbReference type="Proteomes" id="UP000241394">
    <property type="component" value="Chromosome LG2"/>
</dbReference>
<gene>
    <name evidence="3" type="ORF">CEY00_Acc01608</name>
</gene>
<evidence type="ECO:0000313" key="3">
    <source>
        <dbReference type="EMBL" id="PSS34508.1"/>
    </source>
</evidence>
<keyword evidence="4" id="KW-1185">Reference proteome</keyword>
<dbReference type="STRING" id="1590841.A0A2R6RWV4"/>
<dbReference type="GO" id="GO:0080043">
    <property type="term" value="F:quercetin 3-O-glucosyltransferase activity"/>
    <property type="evidence" value="ECO:0007669"/>
    <property type="project" value="TreeGrafter"/>
</dbReference>
<dbReference type="InParanoid" id="A0A2R6RWV4"/>
<dbReference type="EMBL" id="NKQK01000002">
    <property type="protein sequence ID" value="PSS34508.1"/>
    <property type="molecule type" value="Genomic_DNA"/>
</dbReference>
<protein>
    <submittedName>
        <fullName evidence="3">7-deoxyloganetic acid glucosyltransferase</fullName>
    </submittedName>
</protein>
<reference evidence="3 4" key="1">
    <citation type="submission" date="2017-07" db="EMBL/GenBank/DDBJ databases">
        <title>An improved, manually edited Actinidia chinensis var. chinensis (kiwifruit) genome highlights the challenges associated with draft genomes and gene prediction in plants.</title>
        <authorList>
            <person name="Pilkington S."/>
            <person name="Crowhurst R."/>
            <person name="Hilario E."/>
            <person name="Nardozza S."/>
            <person name="Fraser L."/>
            <person name="Peng Y."/>
            <person name="Gunaseelan K."/>
            <person name="Simpson R."/>
            <person name="Tahir J."/>
            <person name="Deroles S."/>
            <person name="Templeton K."/>
            <person name="Luo Z."/>
            <person name="Davy M."/>
            <person name="Cheng C."/>
            <person name="Mcneilage M."/>
            <person name="Scaglione D."/>
            <person name="Liu Y."/>
            <person name="Zhang Q."/>
            <person name="Datson P."/>
            <person name="De Silva N."/>
            <person name="Gardiner S."/>
            <person name="Bassett H."/>
            <person name="Chagne D."/>
            <person name="Mccallum J."/>
            <person name="Dzierzon H."/>
            <person name="Deng C."/>
            <person name="Wang Y.-Y."/>
            <person name="Barron N."/>
            <person name="Manako K."/>
            <person name="Bowen J."/>
            <person name="Foster T."/>
            <person name="Erridge Z."/>
            <person name="Tiffin H."/>
            <person name="Waite C."/>
            <person name="Davies K."/>
            <person name="Grierson E."/>
            <person name="Laing W."/>
            <person name="Kirk R."/>
            <person name="Chen X."/>
            <person name="Wood M."/>
            <person name="Montefiori M."/>
            <person name="Brummell D."/>
            <person name="Schwinn K."/>
            <person name="Catanach A."/>
            <person name="Fullerton C."/>
            <person name="Li D."/>
            <person name="Meiyalaghan S."/>
            <person name="Nieuwenhuizen N."/>
            <person name="Read N."/>
            <person name="Prakash R."/>
            <person name="Hunter D."/>
            <person name="Zhang H."/>
            <person name="Mckenzie M."/>
            <person name="Knabel M."/>
            <person name="Harris A."/>
            <person name="Allan A."/>
            <person name="Chen A."/>
            <person name="Janssen B."/>
            <person name="Plunkett B."/>
            <person name="Dwamena C."/>
            <person name="Voogd C."/>
            <person name="Leif D."/>
            <person name="Lafferty D."/>
            <person name="Souleyre E."/>
            <person name="Varkonyi-Gasic E."/>
            <person name="Gambi F."/>
            <person name="Hanley J."/>
            <person name="Yao J.-L."/>
            <person name="Cheung J."/>
            <person name="David K."/>
            <person name="Warren B."/>
            <person name="Marsh K."/>
            <person name="Snowden K."/>
            <person name="Lin-Wang K."/>
            <person name="Brian L."/>
            <person name="Martinez-Sanchez M."/>
            <person name="Wang M."/>
            <person name="Ileperuma N."/>
            <person name="Macnee N."/>
            <person name="Campin R."/>
            <person name="Mcatee P."/>
            <person name="Drummond R."/>
            <person name="Espley R."/>
            <person name="Ireland H."/>
            <person name="Wu R."/>
            <person name="Atkinson R."/>
            <person name="Karunairetnam S."/>
            <person name="Bulley S."/>
            <person name="Chunkath S."/>
            <person name="Hanley Z."/>
            <person name="Storey R."/>
            <person name="Thrimawithana A."/>
            <person name="Thomson S."/>
            <person name="David C."/>
            <person name="Testolin R."/>
        </authorList>
    </citation>
    <scope>NUCLEOTIDE SEQUENCE [LARGE SCALE GENOMIC DNA]</scope>
    <source>
        <strain evidence="4">cv. Red5</strain>
        <tissue evidence="3">Young leaf</tissue>
    </source>
</reference>
<name>A0A2R6RWV4_ACTCC</name>
<comment type="similarity">
    <text evidence="1">Belongs to the UDP-glycosyltransferase family.</text>
</comment>
<dbReference type="GO" id="GO:0080044">
    <property type="term" value="F:quercetin 7-O-glucosyltransferase activity"/>
    <property type="evidence" value="ECO:0007669"/>
    <property type="project" value="TreeGrafter"/>
</dbReference>
<reference evidence="4" key="2">
    <citation type="journal article" date="2018" name="BMC Genomics">
        <title>A manually annotated Actinidia chinensis var. chinensis (kiwifruit) genome highlights the challenges associated with draft genomes and gene prediction in plants.</title>
        <authorList>
            <person name="Pilkington S.M."/>
            <person name="Crowhurst R."/>
            <person name="Hilario E."/>
            <person name="Nardozza S."/>
            <person name="Fraser L."/>
            <person name="Peng Y."/>
            <person name="Gunaseelan K."/>
            <person name="Simpson R."/>
            <person name="Tahir J."/>
            <person name="Deroles S.C."/>
            <person name="Templeton K."/>
            <person name="Luo Z."/>
            <person name="Davy M."/>
            <person name="Cheng C."/>
            <person name="McNeilage M."/>
            <person name="Scaglione D."/>
            <person name="Liu Y."/>
            <person name="Zhang Q."/>
            <person name="Datson P."/>
            <person name="De Silva N."/>
            <person name="Gardiner S.E."/>
            <person name="Bassett H."/>
            <person name="Chagne D."/>
            <person name="McCallum J."/>
            <person name="Dzierzon H."/>
            <person name="Deng C."/>
            <person name="Wang Y.Y."/>
            <person name="Barron L."/>
            <person name="Manako K."/>
            <person name="Bowen J."/>
            <person name="Foster T.M."/>
            <person name="Erridge Z.A."/>
            <person name="Tiffin H."/>
            <person name="Waite C.N."/>
            <person name="Davies K.M."/>
            <person name="Grierson E.P."/>
            <person name="Laing W.A."/>
            <person name="Kirk R."/>
            <person name="Chen X."/>
            <person name="Wood M."/>
            <person name="Montefiori M."/>
            <person name="Brummell D.A."/>
            <person name="Schwinn K.E."/>
            <person name="Catanach A."/>
            <person name="Fullerton C."/>
            <person name="Li D."/>
            <person name="Meiyalaghan S."/>
            <person name="Nieuwenhuizen N."/>
            <person name="Read N."/>
            <person name="Prakash R."/>
            <person name="Hunter D."/>
            <person name="Zhang H."/>
            <person name="McKenzie M."/>
            <person name="Knabel M."/>
            <person name="Harris A."/>
            <person name="Allan A.C."/>
            <person name="Gleave A."/>
            <person name="Chen A."/>
            <person name="Janssen B.J."/>
            <person name="Plunkett B."/>
            <person name="Ampomah-Dwamena C."/>
            <person name="Voogd C."/>
            <person name="Leif D."/>
            <person name="Lafferty D."/>
            <person name="Souleyre E.J.F."/>
            <person name="Varkonyi-Gasic E."/>
            <person name="Gambi F."/>
            <person name="Hanley J."/>
            <person name="Yao J.L."/>
            <person name="Cheung J."/>
            <person name="David K.M."/>
            <person name="Warren B."/>
            <person name="Marsh K."/>
            <person name="Snowden K.C."/>
            <person name="Lin-Wang K."/>
            <person name="Brian L."/>
            <person name="Martinez-Sanchez M."/>
            <person name="Wang M."/>
            <person name="Ileperuma N."/>
            <person name="Macnee N."/>
            <person name="Campin R."/>
            <person name="McAtee P."/>
            <person name="Drummond R.S.M."/>
            <person name="Espley R.V."/>
            <person name="Ireland H.S."/>
            <person name="Wu R."/>
            <person name="Atkinson R.G."/>
            <person name="Karunairetnam S."/>
            <person name="Bulley S."/>
            <person name="Chunkath S."/>
            <person name="Hanley Z."/>
            <person name="Storey R."/>
            <person name="Thrimawithana A.H."/>
            <person name="Thomson S."/>
            <person name="David C."/>
            <person name="Testolin R."/>
            <person name="Huang H."/>
            <person name="Hellens R.P."/>
            <person name="Schaffer R.J."/>
        </authorList>
    </citation>
    <scope>NUCLEOTIDE SEQUENCE [LARGE SCALE GENOMIC DNA]</scope>
    <source>
        <strain evidence="4">cv. Red5</strain>
    </source>
</reference>
<organism evidence="3 4">
    <name type="scientific">Actinidia chinensis var. chinensis</name>
    <name type="common">Chinese soft-hair kiwi</name>
    <dbReference type="NCBI Taxonomy" id="1590841"/>
    <lineage>
        <taxon>Eukaryota</taxon>
        <taxon>Viridiplantae</taxon>
        <taxon>Streptophyta</taxon>
        <taxon>Embryophyta</taxon>
        <taxon>Tracheophyta</taxon>
        <taxon>Spermatophyta</taxon>
        <taxon>Magnoliopsida</taxon>
        <taxon>eudicotyledons</taxon>
        <taxon>Gunneridae</taxon>
        <taxon>Pentapetalae</taxon>
        <taxon>asterids</taxon>
        <taxon>Ericales</taxon>
        <taxon>Actinidiaceae</taxon>
        <taxon>Actinidia</taxon>
    </lineage>
</organism>